<dbReference type="EMBL" id="LNRQ01000004">
    <property type="protein sequence ID" value="KZM97758.1"/>
    <property type="molecule type" value="Genomic_DNA"/>
</dbReference>
<dbReference type="GO" id="GO:1905639">
    <property type="term" value="P:positive regulation of mitochondrial mRNA catabolic process"/>
    <property type="evidence" value="ECO:0007669"/>
    <property type="project" value="EnsemblPlants"/>
</dbReference>
<dbReference type="InterPro" id="IPR011990">
    <property type="entry name" value="TPR-like_helical_dom_sf"/>
</dbReference>
<dbReference type="FunFam" id="1.25.40.10:FF:000573">
    <property type="entry name" value="Pentatricopeptide repeat-containing protein mitochondrial"/>
    <property type="match status" value="1"/>
</dbReference>
<dbReference type="Pfam" id="PF20431">
    <property type="entry name" value="E_motif"/>
    <property type="match status" value="1"/>
</dbReference>
<dbReference type="GO" id="GO:0009451">
    <property type="term" value="P:RNA modification"/>
    <property type="evidence" value="ECO:0007669"/>
    <property type="project" value="InterPro"/>
</dbReference>
<dbReference type="FunFam" id="1.25.40.10:FF:000453">
    <property type="entry name" value="Pentatricopeptide repeat-containing protein mitochondrial"/>
    <property type="match status" value="1"/>
</dbReference>
<dbReference type="CDD" id="cd06462">
    <property type="entry name" value="Peptidase_S24_S26"/>
    <property type="match status" value="1"/>
</dbReference>
<feature type="repeat" description="PPR" evidence="2">
    <location>
        <begin position="491"/>
        <end position="525"/>
    </location>
</feature>
<dbReference type="GO" id="GO:0005739">
    <property type="term" value="C:mitochondrion"/>
    <property type="evidence" value="ECO:0007669"/>
    <property type="project" value="EnsemblPlants"/>
</dbReference>
<reference evidence="3" key="1">
    <citation type="journal article" date="2016" name="Nat. Genet.">
        <title>A high-quality carrot genome assembly provides new insights into carotenoid accumulation and asterid genome evolution.</title>
        <authorList>
            <person name="Iorizzo M."/>
            <person name="Ellison S."/>
            <person name="Senalik D."/>
            <person name="Zeng P."/>
            <person name="Satapoomin P."/>
            <person name="Huang J."/>
            <person name="Bowman M."/>
            <person name="Iovene M."/>
            <person name="Sanseverino W."/>
            <person name="Cavagnaro P."/>
            <person name="Yildiz M."/>
            <person name="Macko-Podgorni A."/>
            <person name="Moranska E."/>
            <person name="Grzebelus E."/>
            <person name="Grzebelus D."/>
            <person name="Ashrafi H."/>
            <person name="Zheng Z."/>
            <person name="Cheng S."/>
            <person name="Spooner D."/>
            <person name="Van Deynze A."/>
            <person name="Simon P."/>
        </authorList>
    </citation>
    <scope>NUCLEOTIDE SEQUENCE [LARGE SCALE GENOMIC DNA]</scope>
    <source>
        <tissue evidence="3">Leaf</tissue>
    </source>
</reference>
<dbReference type="PROSITE" id="PS51375">
    <property type="entry name" value="PPR"/>
    <property type="match status" value="3"/>
</dbReference>
<gene>
    <name evidence="3" type="ORF">DCAR_014880</name>
</gene>
<evidence type="ECO:0000256" key="2">
    <source>
        <dbReference type="PROSITE-ProRule" id="PRU00708"/>
    </source>
</evidence>
<dbReference type="PANTHER" id="PTHR47926">
    <property type="entry name" value="PENTATRICOPEPTIDE REPEAT-CONTAINING PROTEIN"/>
    <property type="match status" value="1"/>
</dbReference>
<organism evidence="3">
    <name type="scientific">Daucus carota subsp. sativus</name>
    <name type="common">Carrot</name>
    <dbReference type="NCBI Taxonomy" id="79200"/>
    <lineage>
        <taxon>Eukaryota</taxon>
        <taxon>Viridiplantae</taxon>
        <taxon>Streptophyta</taxon>
        <taxon>Embryophyta</taxon>
        <taxon>Tracheophyta</taxon>
        <taxon>Spermatophyta</taxon>
        <taxon>Magnoliopsida</taxon>
        <taxon>eudicotyledons</taxon>
        <taxon>Gunneridae</taxon>
        <taxon>Pentapetalae</taxon>
        <taxon>asterids</taxon>
        <taxon>campanulids</taxon>
        <taxon>Apiales</taxon>
        <taxon>Apiaceae</taxon>
        <taxon>Apioideae</taxon>
        <taxon>Scandiceae</taxon>
        <taxon>Daucinae</taxon>
        <taxon>Daucus</taxon>
        <taxon>Daucus sect. Daucus</taxon>
    </lineage>
</organism>
<evidence type="ECO:0000256" key="1">
    <source>
        <dbReference type="ARBA" id="ARBA00022737"/>
    </source>
</evidence>
<sequence length="836" mass="94009">MLKEIRENSHARALDIFKKERHLGLFNIDEVAVAIALKACRGDLRFGCQMHGFAVTSGLFGYLTVSNSLMNMYCKAGKFSLAFSMFENLDVLDVVSWNTILSGFQDGEDALSFACKMNSSEFKFDAVTYNVVLSHCADNEEFCFGSQLHGLVRKCGMEGEIYVGNALITLYTKWGRMLEADRVFKDMPEKDLVSWNSMISGYNQEGNYGVKAIEAFVQMVKEGMKLDHVSFTSVVSSCGNERNLKLGRQVHGLTIKRGFEMHVKVSNVLISMYSKCEVIEDARLVFWSMNDRNVISWTTMISINEGIAVSLFNEMRGDGVYPNDVTFITLVHAITTHVMMYEGKTVHGFCIKTSFVSEMNVANSFITMYARFEAIEDSKRVFDELECREIVSWNALISGYEQNRMYQEAVQTFLLARLHLRPNHYSFGSVLSAIGASESISLRHGEMSHSFLVKLGLNKDPIVLNALLDMYAKRGHISESLKIFKEIPERSQVAWTAIISAYARHGDYESVMILFEEMGSDNVRPDSLTFLSILTVCGRKGMVNKGREMFELMVNVYSIEPSHEHYSCMVDMLGRAGRLDEAEELVKQIPGGPGVSVMQSLLGSCRVHGNVEMGRWAADALMQMEPQESGSYVLMSNLYADKGDWEKVAMIRKVMRDRGVKKEIGFSWADVGDTDGSLSSHGFSSDDKTHKQWEEIYKMAECLGSGMKLILKAGEDFALQGDILFLHMSKDPIRAGEIVVFNIDGREIPIVHRVIKVHERPDTGEVEVLTKGDNNLGDDRLLYAQGQLWLQRHHVMGRAVGFLPYVGWVTIIMTEKPIIKYILIGALGLLVITSKE</sequence>
<dbReference type="FunFam" id="1.25.40.10:FF:000344">
    <property type="entry name" value="Pentatricopeptide repeat-containing protein"/>
    <property type="match status" value="1"/>
</dbReference>
<feature type="repeat" description="PPR" evidence="2">
    <location>
        <begin position="460"/>
        <end position="490"/>
    </location>
</feature>
<dbReference type="Pfam" id="PF01535">
    <property type="entry name" value="PPR"/>
    <property type="match status" value="4"/>
</dbReference>
<dbReference type="AlphaFoldDB" id="A0A165WXJ2"/>
<dbReference type="Gene3D" id="1.25.40.10">
    <property type="entry name" value="Tetratricopeptide repeat domain"/>
    <property type="match status" value="6"/>
</dbReference>
<comment type="caution">
    <text evidence="3">The sequence shown here is derived from an EMBL/GenBank/DDBJ whole genome shotgun (WGS) entry which is preliminary data.</text>
</comment>
<feature type="repeat" description="PPR" evidence="2">
    <location>
        <begin position="191"/>
        <end position="226"/>
    </location>
</feature>
<protein>
    <recommendedName>
        <fullName evidence="4">Signal peptidase I</fullName>
    </recommendedName>
</protein>
<proteinExistence type="predicted"/>
<dbReference type="Pfam" id="PF13041">
    <property type="entry name" value="PPR_2"/>
    <property type="match status" value="2"/>
</dbReference>
<keyword evidence="1" id="KW-0677">Repeat</keyword>
<dbReference type="Pfam" id="PF12854">
    <property type="entry name" value="PPR_1"/>
    <property type="match status" value="1"/>
</dbReference>
<accession>A0A165WXJ2</accession>
<dbReference type="Gramene" id="KZM97758">
    <property type="protein sequence ID" value="KZM97758"/>
    <property type="gene ID" value="DCAR_014880"/>
</dbReference>
<dbReference type="InterPro" id="IPR046848">
    <property type="entry name" value="E_motif"/>
</dbReference>
<dbReference type="PANTHER" id="PTHR47926:SF524">
    <property type="entry name" value="(WILD MALAYSIAN BANANA) HYPOTHETICAL PROTEIN"/>
    <property type="match status" value="1"/>
</dbReference>
<name>A0A165WXJ2_DAUCS</name>
<evidence type="ECO:0000313" key="3">
    <source>
        <dbReference type="EMBL" id="KZM97758.1"/>
    </source>
</evidence>
<dbReference type="OMA" id="HGQRCHS"/>
<dbReference type="InterPro" id="IPR002885">
    <property type="entry name" value="PPR_rpt"/>
</dbReference>
<evidence type="ECO:0008006" key="4">
    <source>
        <dbReference type="Google" id="ProtNLM"/>
    </source>
</evidence>
<dbReference type="InterPro" id="IPR046960">
    <property type="entry name" value="PPR_At4g14850-like_plant"/>
</dbReference>
<dbReference type="NCBIfam" id="TIGR00756">
    <property type="entry name" value="PPR"/>
    <property type="match status" value="5"/>
</dbReference>
<dbReference type="GO" id="GO:0003723">
    <property type="term" value="F:RNA binding"/>
    <property type="evidence" value="ECO:0007669"/>
    <property type="project" value="InterPro"/>
</dbReference>